<protein>
    <submittedName>
        <fullName evidence="1">Ubiquitin C-terminal hydrolase 22</fullName>
    </submittedName>
</protein>
<comment type="caution">
    <text evidence="1">The sequence shown here is derived from an EMBL/GenBank/DDBJ whole genome shotgun (WGS) entry which is preliminary data.</text>
</comment>
<proteinExistence type="predicted"/>
<dbReference type="Proteomes" id="UP001165080">
    <property type="component" value="Unassembled WGS sequence"/>
</dbReference>
<evidence type="ECO:0000313" key="1">
    <source>
        <dbReference type="EMBL" id="GLC59939.1"/>
    </source>
</evidence>
<gene>
    <name evidence="1" type="primary">PLEST005658</name>
    <name evidence="1" type="ORF">PLESTB_001556100</name>
</gene>
<keyword evidence="2" id="KW-1185">Reference proteome</keyword>
<keyword evidence="1" id="KW-0378">Hydrolase</keyword>
<dbReference type="AlphaFoldDB" id="A0A9W6F877"/>
<reference evidence="1 2" key="1">
    <citation type="journal article" date="2023" name="Commun. Biol.">
        <title>Reorganization of the ancestral sex-determining regions during the evolution of trioecy in Pleodorina starrii.</title>
        <authorList>
            <person name="Takahashi K."/>
            <person name="Suzuki S."/>
            <person name="Kawai-Toyooka H."/>
            <person name="Yamamoto K."/>
            <person name="Hamaji T."/>
            <person name="Ootsuki R."/>
            <person name="Yamaguchi H."/>
            <person name="Kawachi M."/>
            <person name="Higashiyama T."/>
            <person name="Nozaki H."/>
        </authorList>
    </citation>
    <scope>NUCLEOTIDE SEQUENCE [LARGE SCALE GENOMIC DNA]</scope>
    <source>
        <strain evidence="1 2">NIES-4479</strain>
    </source>
</reference>
<sequence length="111" mass="12680">MVWWWPWGSGQAPQGEPARGPDALERRCKSRRSALTGCRLANPDRQAEACKNLELAVVTCLSEGLCKPLHDEHRRCYTSVYKTGQYKGQGHCIPYEEAMKECLRKQKLYPV</sequence>
<name>A0A9W6F877_9CHLO</name>
<accession>A0A9W6F877</accession>
<evidence type="ECO:0000313" key="2">
    <source>
        <dbReference type="Proteomes" id="UP001165080"/>
    </source>
</evidence>
<dbReference type="EMBL" id="BRXU01000031">
    <property type="protein sequence ID" value="GLC59939.1"/>
    <property type="molecule type" value="Genomic_DNA"/>
</dbReference>
<dbReference type="GO" id="GO:0016787">
    <property type="term" value="F:hydrolase activity"/>
    <property type="evidence" value="ECO:0007669"/>
    <property type="project" value="UniProtKB-KW"/>
</dbReference>
<dbReference type="OrthoDB" id="523732at2759"/>
<organism evidence="1 2">
    <name type="scientific">Pleodorina starrii</name>
    <dbReference type="NCBI Taxonomy" id="330485"/>
    <lineage>
        <taxon>Eukaryota</taxon>
        <taxon>Viridiplantae</taxon>
        <taxon>Chlorophyta</taxon>
        <taxon>core chlorophytes</taxon>
        <taxon>Chlorophyceae</taxon>
        <taxon>CS clade</taxon>
        <taxon>Chlamydomonadales</taxon>
        <taxon>Volvocaceae</taxon>
        <taxon>Pleodorina</taxon>
    </lineage>
</organism>